<dbReference type="AlphaFoldDB" id="A0AAD9W834"/>
<feature type="domain" description="Heterokaryon incompatibility" evidence="1">
    <location>
        <begin position="46"/>
        <end position="214"/>
    </location>
</feature>
<protein>
    <recommendedName>
        <fullName evidence="1">Heterokaryon incompatibility domain-containing protein</fullName>
    </recommendedName>
</protein>
<evidence type="ECO:0000313" key="2">
    <source>
        <dbReference type="EMBL" id="KAK2613248.1"/>
    </source>
</evidence>
<dbReference type="PANTHER" id="PTHR24148:SF64">
    <property type="entry name" value="HETEROKARYON INCOMPATIBILITY DOMAIN-CONTAINING PROTEIN"/>
    <property type="match status" value="1"/>
</dbReference>
<comment type="caution">
    <text evidence="2">The sequence shown here is derived from an EMBL/GenBank/DDBJ whole genome shotgun (WGS) entry which is preliminary data.</text>
</comment>
<dbReference type="InterPro" id="IPR010730">
    <property type="entry name" value="HET"/>
</dbReference>
<reference evidence="2" key="1">
    <citation type="submission" date="2023-06" db="EMBL/GenBank/DDBJ databases">
        <authorList>
            <person name="Noh H."/>
        </authorList>
    </citation>
    <scope>NUCLEOTIDE SEQUENCE</scope>
    <source>
        <strain evidence="2">DUCC20226</strain>
    </source>
</reference>
<dbReference type="Pfam" id="PF26639">
    <property type="entry name" value="Het-6_barrel"/>
    <property type="match status" value="1"/>
</dbReference>
<proteinExistence type="predicted"/>
<dbReference type="Pfam" id="PF06985">
    <property type="entry name" value="HET"/>
    <property type="match status" value="1"/>
</dbReference>
<name>A0AAD9W834_PHOAM</name>
<accession>A0AAD9W834</accession>
<sequence>MAEGLYQYDTLPRDGWFRILKLLPGRFDDPLVCELASTALDAAPSYRAISYVWGDHGKLESITCSGFRRKVTANLFEGLRRMRGTDDVEIAWADAICINQTDQKERSSQVNQMGEIYDRAAEVVVWLGDDDDGVAEIAFNGLRQVNKSIRDGADTAWSSVPSEGHSVEWSSVVSSGPTMILRSTLPAILISSVANAIKNLFQLAWFSRVWILQEVGLATIATACWGSSQIKFHEIGEFIHHAMVHGNLNTVLRQDIKDVIAGSPYYALHNVWYTYDKKNSWVSRSPVLSSRFKWMTEVFKIDIVLVLEASRMMNATDPLDHVFAFLGHPKALQPGTKETLIQANYNTDLKTLHHSLASKIAETSLNFLVQVQNVAEDIQLRNEKPSWIPQWHINNPGAPTAFWEAFDASLVKSTPLTGQMVASVSENTLIASALLFDTIEALTPTMKKPRFEDPKHECAALIEECWDLAAQSHNAYGELSLFAFAATLKCYHKSKTTTDLEYREVVRDLTQYCALRKPGSLESKLGTTASMYSDKQLLELSRTRNYGFYFKTYGTNRRFFTSVGGYFGLGPSCTEQGDVCAILFGADVPFILRPTAIRGRFRLVGQVYMHGAMYGEVVKKWDERGAAYGKTEVCIV</sequence>
<evidence type="ECO:0000259" key="1">
    <source>
        <dbReference type="Pfam" id="PF06985"/>
    </source>
</evidence>
<dbReference type="PANTHER" id="PTHR24148">
    <property type="entry name" value="ANKYRIN REPEAT DOMAIN-CONTAINING PROTEIN 39 HOMOLOG-RELATED"/>
    <property type="match status" value="1"/>
</dbReference>
<dbReference type="InterPro" id="IPR052895">
    <property type="entry name" value="HetReg/Transcr_Mod"/>
</dbReference>
<dbReference type="Proteomes" id="UP001265746">
    <property type="component" value="Unassembled WGS sequence"/>
</dbReference>
<keyword evidence="3" id="KW-1185">Reference proteome</keyword>
<dbReference type="EMBL" id="JAUJFL010000001">
    <property type="protein sequence ID" value="KAK2613248.1"/>
    <property type="molecule type" value="Genomic_DNA"/>
</dbReference>
<organism evidence="2 3">
    <name type="scientific">Phomopsis amygdali</name>
    <name type="common">Fusicoccum amygdali</name>
    <dbReference type="NCBI Taxonomy" id="1214568"/>
    <lineage>
        <taxon>Eukaryota</taxon>
        <taxon>Fungi</taxon>
        <taxon>Dikarya</taxon>
        <taxon>Ascomycota</taxon>
        <taxon>Pezizomycotina</taxon>
        <taxon>Sordariomycetes</taxon>
        <taxon>Sordariomycetidae</taxon>
        <taxon>Diaporthales</taxon>
        <taxon>Diaporthaceae</taxon>
        <taxon>Diaporthe</taxon>
    </lineage>
</organism>
<evidence type="ECO:0000313" key="3">
    <source>
        <dbReference type="Proteomes" id="UP001265746"/>
    </source>
</evidence>
<gene>
    <name evidence="2" type="ORF">N8I77_000172</name>
</gene>